<evidence type="ECO:0000256" key="7">
    <source>
        <dbReference type="ARBA" id="ARBA00022989"/>
    </source>
</evidence>
<evidence type="ECO:0000256" key="2">
    <source>
        <dbReference type="ARBA" id="ARBA00007695"/>
    </source>
</evidence>
<dbReference type="PANTHER" id="PTHR21397:SF4">
    <property type="entry name" value="ER MEMBRANE PROTEIN COMPLEX SUBUNIT 10"/>
    <property type="match status" value="1"/>
</dbReference>
<keyword evidence="8 9" id="KW-0472">Membrane</keyword>
<keyword evidence="6" id="KW-0256">Endoplasmic reticulum</keyword>
<evidence type="ECO:0000256" key="4">
    <source>
        <dbReference type="ARBA" id="ARBA00022692"/>
    </source>
</evidence>
<gene>
    <name evidence="10" type="ORF">BDFB_007130</name>
</gene>
<comment type="caution">
    <text evidence="10">The sequence shown here is derived from an EMBL/GenBank/DDBJ whole genome shotgun (WGS) entry which is preliminary data.</text>
</comment>
<evidence type="ECO:0000256" key="5">
    <source>
        <dbReference type="ARBA" id="ARBA00022729"/>
    </source>
</evidence>
<evidence type="ECO:0000256" key="6">
    <source>
        <dbReference type="ARBA" id="ARBA00022824"/>
    </source>
</evidence>
<comment type="similarity">
    <text evidence="2">Belongs to the EMC10 family.</text>
</comment>
<dbReference type="OrthoDB" id="1894652at2759"/>
<keyword evidence="4 9" id="KW-0812">Transmembrane</keyword>
<evidence type="ECO:0000256" key="1">
    <source>
        <dbReference type="ARBA" id="ARBA00004115"/>
    </source>
</evidence>
<evidence type="ECO:0000256" key="9">
    <source>
        <dbReference type="SAM" id="Phobius"/>
    </source>
</evidence>
<dbReference type="Proteomes" id="UP000292052">
    <property type="component" value="Unassembled WGS sequence"/>
</dbReference>
<keyword evidence="7 9" id="KW-1133">Transmembrane helix</keyword>
<evidence type="ECO:0000256" key="8">
    <source>
        <dbReference type="ARBA" id="ARBA00023136"/>
    </source>
</evidence>
<feature type="transmembrane region" description="Helical" evidence="9">
    <location>
        <begin position="93"/>
        <end position="110"/>
    </location>
</feature>
<accession>A0A482VP36</accession>
<evidence type="ECO:0000313" key="11">
    <source>
        <dbReference type="Proteomes" id="UP000292052"/>
    </source>
</evidence>
<keyword evidence="11" id="KW-1185">Reference proteome</keyword>
<evidence type="ECO:0000256" key="3">
    <source>
        <dbReference type="ARBA" id="ARBA00020105"/>
    </source>
</evidence>
<dbReference type="GO" id="GO:0072546">
    <property type="term" value="C:EMC complex"/>
    <property type="evidence" value="ECO:0007669"/>
    <property type="project" value="TreeGrafter"/>
</dbReference>
<organism evidence="10 11">
    <name type="scientific">Asbolus verrucosus</name>
    <name type="common">Desert ironclad beetle</name>
    <dbReference type="NCBI Taxonomy" id="1661398"/>
    <lineage>
        <taxon>Eukaryota</taxon>
        <taxon>Metazoa</taxon>
        <taxon>Ecdysozoa</taxon>
        <taxon>Arthropoda</taxon>
        <taxon>Hexapoda</taxon>
        <taxon>Insecta</taxon>
        <taxon>Pterygota</taxon>
        <taxon>Neoptera</taxon>
        <taxon>Endopterygota</taxon>
        <taxon>Coleoptera</taxon>
        <taxon>Polyphaga</taxon>
        <taxon>Cucujiformia</taxon>
        <taxon>Tenebrionidae</taxon>
        <taxon>Pimeliinae</taxon>
        <taxon>Asbolus</taxon>
    </lineage>
</organism>
<dbReference type="Pfam" id="PF21203">
    <property type="entry name" value="ECM10"/>
    <property type="match status" value="1"/>
</dbReference>
<dbReference type="EMBL" id="QDEB01078267">
    <property type="protein sequence ID" value="RZC34642.1"/>
    <property type="molecule type" value="Genomic_DNA"/>
</dbReference>
<dbReference type="CDD" id="cd22209">
    <property type="entry name" value="EMC10"/>
    <property type="match status" value="1"/>
</dbReference>
<sequence>MLAEAKLNDLLSVSLDYSGRVIGVTLVIASTSTCEGAAVPLSNLKEFTTAVHVRPTEMGPMPDTASYIQKLEREKEAKERGEVKDNRSILAKYWMYIVPVVILLMISSMTNPEAANGGGAGR</sequence>
<dbReference type="AlphaFoldDB" id="A0A482VP36"/>
<evidence type="ECO:0000313" key="10">
    <source>
        <dbReference type="EMBL" id="RZC34642.1"/>
    </source>
</evidence>
<reference evidence="10 11" key="1">
    <citation type="submission" date="2017-03" db="EMBL/GenBank/DDBJ databases">
        <title>Genome of the blue death feigning beetle - Asbolus verrucosus.</title>
        <authorList>
            <person name="Rider S.D."/>
        </authorList>
    </citation>
    <scope>NUCLEOTIDE SEQUENCE [LARGE SCALE GENOMIC DNA]</scope>
    <source>
        <strain evidence="10">Butters</strain>
        <tissue evidence="10">Head and leg muscle</tissue>
    </source>
</reference>
<dbReference type="STRING" id="1661398.A0A482VP36"/>
<keyword evidence="5" id="KW-0732">Signal</keyword>
<proteinExistence type="inferred from homology"/>
<dbReference type="PANTHER" id="PTHR21397">
    <property type="entry name" value="CHROMATIN COMPLEXES SUBUNIT BAP18-RELATED"/>
    <property type="match status" value="1"/>
</dbReference>
<comment type="subcellular location">
    <subcellularLocation>
        <location evidence="1">Endoplasmic reticulum membrane</location>
        <topology evidence="1">Single-pass type I membrane protein</topology>
    </subcellularLocation>
</comment>
<name>A0A482VP36_ASBVE</name>
<protein>
    <recommendedName>
        <fullName evidence="3">ER membrane protein complex subunit 10</fullName>
    </recommendedName>
</protein>